<evidence type="ECO:0000313" key="2">
    <source>
        <dbReference type="EMBL" id="NUB46149.1"/>
    </source>
</evidence>
<dbReference type="InterPro" id="IPR019734">
    <property type="entry name" value="TPR_rpt"/>
</dbReference>
<dbReference type="RefSeq" id="WP_152828385.1">
    <property type="nucleotide sequence ID" value="NZ_WHUT02000012.1"/>
</dbReference>
<keyword evidence="1" id="KW-0131">Cell cycle</keyword>
<gene>
    <name evidence="2" type="primary">ybgF</name>
    <name evidence="1" type="synonym">cpoB</name>
    <name evidence="2" type="ORF">GEU84_017280</name>
</gene>
<accession>A0A8X8GXI2</accession>
<comment type="subcellular location">
    <subcellularLocation>
        <location evidence="1">Periplasm</location>
    </subcellularLocation>
</comment>
<evidence type="ECO:0000256" key="1">
    <source>
        <dbReference type="HAMAP-Rule" id="MF_02066"/>
    </source>
</evidence>
<keyword evidence="1" id="KW-0132">Cell division</keyword>
<feature type="coiled-coil region" evidence="1">
    <location>
        <begin position="24"/>
        <end position="84"/>
    </location>
</feature>
<proteinExistence type="inferred from homology"/>
<keyword evidence="1" id="KW-0732">Signal</keyword>
<sequence precursor="true">MRTILLLLVLLPGAALAQDRAQTLADIRAELTALNAEFNALKQELVTTGAATSGAAGGSALQRMDTMEAALTQLTAKTEALELRLNRVVSDGTNRIGDLEFRVVELEGGDLAAVGQTPPLGGTDGVIPSPITPPATGGAELAVGEQADFDRAREVLGQGDFRTAADLFAAFATTYTGGPLTYEAHFLRGDALSALNETAAAARAYLESFSGAPSGPRAPEALLKLGQALGRLGQTPEACVTLAEVGVRFPGDISATNAQIAMQGLACQ</sequence>
<dbReference type="EMBL" id="WHUT02000012">
    <property type="protein sequence ID" value="NUB46149.1"/>
    <property type="molecule type" value="Genomic_DNA"/>
</dbReference>
<keyword evidence="3" id="KW-1185">Reference proteome</keyword>
<keyword evidence="1" id="KW-0574">Periplasm</keyword>
<dbReference type="AlphaFoldDB" id="A0A8X8GXI2"/>
<comment type="caution">
    <text evidence="2">The sequence shown here is derived from an EMBL/GenBank/DDBJ whole genome shotgun (WGS) entry which is preliminary data.</text>
</comment>
<dbReference type="Pfam" id="PF13174">
    <property type="entry name" value="TPR_6"/>
    <property type="match status" value="1"/>
</dbReference>
<dbReference type="NCBIfam" id="TIGR02795">
    <property type="entry name" value="tol_pal_ybgF"/>
    <property type="match status" value="1"/>
</dbReference>
<comment type="similarity">
    <text evidence="1">Belongs to the CpoB family.</text>
</comment>
<keyword evidence="1" id="KW-0175">Coiled coil</keyword>
<reference evidence="2" key="1">
    <citation type="submission" date="2020-05" db="EMBL/GenBank/DDBJ databases">
        <title>Fertoebacter nigrum gen. nov., sp. nov., a new member of the family Rhodobacteraceae.</title>
        <authorList>
            <person name="Szuroczki S."/>
            <person name="Abbaszade G."/>
            <person name="Buni D."/>
            <person name="Schumann P."/>
            <person name="Toth E."/>
        </authorList>
    </citation>
    <scope>NUCLEOTIDE SEQUENCE</scope>
    <source>
        <strain evidence="2">RG-N-1a</strain>
    </source>
</reference>
<dbReference type="SUPFAM" id="SSF48452">
    <property type="entry name" value="TPR-like"/>
    <property type="match status" value="1"/>
</dbReference>
<dbReference type="InterPro" id="IPR011990">
    <property type="entry name" value="TPR-like_helical_dom_sf"/>
</dbReference>
<feature type="signal peptide" evidence="1">
    <location>
        <begin position="1"/>
        <end position="17"/>
    </location>
</feature>
<protein>
    <recommendedName>
        <fullName evidence="1">Cell division coordinator CpoB</fullName>
    </recommendedName>
</protein>
<dbReference type="InterPro" id="IPR014162">
    <property type="entry name" value="CpoB_C"/>
</dbReference>
<organism evidence="2 3">
    <name type="scientific">Fertoeibacter niger</name>
    <dbReference type="NCBI Taxonomy" id="2656921"/>
    <lineage>
        <taxon>Bacteria</taxon>
        <taxon>Pseudomonadati</taxon>
        <taxon>Pseudomonadota</taxon>
        <taxon>Alphaproteobacteria</taxon>
        <taxon>Rhodobacterales</taxon>
        <taxon>Paracoccaceae</taxon>
        <taxon>Fertoeibacter</taxon>
    </lineage>
</organism>
<feature type="chain" id="PRO_5036521220" description="Cell division coordinator CpoB" evidence="1">
    <location>
        <begin position="18"/>
        <end position="268"/>
    </location>
</feature>
<dbReference type="Gene3D" id="1.25.40.10">
    <property type="entry name" value="Tetratricopeptide repeat domain"/>
    <property type="match status" value="1"/>
</dbReference>
<name>A0A8X8GXI2_9RHOB</name>
<comment type="function">
    <text evidence="1">Mediates coordination of peptidoglycan synthesis and outer membrane constriction during cell division.</text>
</comment>
<evidence type="ECO:0000313" key="3">
    <source>
        <dbReference type="Proteomes" id="UP000484076"/>
    </source>
</evidence>
<dbReference type="Proteomes" id="UP000484076">
    <property type="component" value="Unassembled WGS sequence"/>
</dbReference>
<dbReference type="HAMAP" id="MF_02066">
    <property type="entry name" value="CpoB"/>
    <property type="match status" value="1"/>
</dbReference>
<dbReference type="GO" id="GO:0030288">
    <property type="term" value="C:outer membrane-bounded periplasmic space"/>
    <property type="evidence" value="ECO:0007669"/>
    <property type="project" value="UniProtKB-UniRule"/>
</dbReference>
<dbReference type="InterPro" id="IPR034706">
    <property type="entry name" value="CpoB"/>
</dbReference>
<dbReference type="GO" id="GO:0043093">
    <property type="term" value="P:FtsZ-dependent cytokinesis"/>
    <property type="evidence" value="ECO:0007669"/>
    <property type="project" value="UniProtKB-UniRule"/>
</dbReference>